<dbReference type="Proteomes" id="UP001500575">
    <property type="component" value="Unassembled WGS sequence"/>
</dbReference>
<keyword evidence="3" id="KW-1185">Reference proteome</keyword>
<keyword evidence="1" id="KW-0472">Membrane</keyword>
<feature type="transmembrane region" description="Helical" evidence="1">
    <location>
        <begin position="45"/>
        <end position="67"/>
    </location>
</feature>
<name>A0ABP5JVM6_9ACTN</name>
<feature type="transmembrane region" description="Helical" evidence="1">
    <location>
        <begin position="168"/>
        <end position="188"/>
    </location>
</feature>
<gene>
    <name evidence="2" type="ORF">GCM10009843_14700</name>
</gene>
<keyword evidence="1" id="KW-0812">Transmembrane</keyword>
<proteinExistence type="predicted"/>
<accession>A0ABP5JVM6</accession>
<protein>
    <submittedName>
        <fullName evidence="2">Uncharacterized protein</fullName>
    </submittedName>
</protein>
<feature type="transmembrane region" description="Helical" evidence="1">
    <location>
        <begin position="131"/>
        <end position="147"/>
    </location>
</feature>
<feature type="transmembrane region" description="Helical" evidence="1">
    <location>
        <begin position="73"/>
        <end position="93"/>
    </location>
</feature>
<evidence type="ECO:0000313" key="3">
    <source>
        <dbReference type="Proteomes" id="UP001500575"/>
    </source>
</evidence>
<sequence length="253" mass="28240">MDWVVSAAYVSLILWGLSVGVRQIVQGRKRPSELLNPLFSNRVAINLFTLHIVVVSLDLFVIGPLAVANKSTLWYWGGRILLLSSSLPIAAFFNRNPQSFGRLIGTWVVLRNFFEYGFHIVVAAIAVRWDLYFLLLYWLVAYRYLDVGPRRALQKLYGTPELKAARPWAPVLNWAVIASLYVATFFVVRNDLLVFASVPGDDVPVHDAAPWEYGVVIGVNVALLLVVWTMVGRYAQSLVQAASPAADETAPTH</sequence>
<feature type="transmembrane region" description="Helical" evidence="1">
    <location>
        <begin position="6"/>
        <end position="25"/>
    </location>
</feature>
<organism evidence="2 3">
    <name type="scientific">Nocardioides bigeumensis</name>
    <dbReference type="NCBI Taxonomy" id="433657"/>
    <lineage>
        <taxon>Bacteria</taxon>
        <taxon>Bacillati</taxon>
        <taxon>Actinomycetota</taxon>
        <taxon>Actinomycetes</taxon>
        <taxon>Propionibacteriales</taxon>
        <taxon>Nocardioidaceae</taxon>
        <taxon>Nocardioides</taxon>
    </lineage>
</organism>
<feature type="transmembrane region" description="Helical" evidence="1">
    <location>
        <begin position="208"/>
        <end position="231"/>
    </location>
</feature>
<dbReference type="EMBL" id="BAAAQQ010000007">
    <property type="protein sequence ID" value="GAA2120909.1"/>
    <property type="molecule type" value="Genomic_DNA"/>
</dbReference>
<dbReference type="RefSeq" id="WP_344303030.1">
    <property type="nucleotide sequence ID" value="NZ_BAAAQQ010000007.1"/>
</dbReference>
<evidence type="ECO:0000256" key="1">
    <source>
        <dbReference type="SAM" id="Phobius"/>
    </source>
</evidence>
<keyword evidence="1" id="KW-1133">Transmembrane helix</keyword>
<comment type="caution">
    <text evidence="2">The sequence shown here is derived from an EMBL/GenBank/DDBJ whole genome shotgun (WGS) entry which is preliminary data.</text>
</comment>
<evidence type="ECO:0000313" key="2">
    <source>
        <dbReference type="EMBL" id="GAA2120909.1"/>
    </source>
</evidence>
<reference evidence="3" key="1">
    <citation type="journal article" date="2019" name="Int. J. Syst. Evol. Microbiol.">
        <title>The Global Catalogue of Microorganisms (GCM) 10K type strain sequencing project: providing services to taxonomists for standard genome sequencing and annotation.</title>
        <authorList>
            <consortium name="The Broad Institute Genomics Platform"/>
            <consortium name="The Broad Institute Genome Sequencing Center for Infectious Disease"/>
            <person name="Wu L."/>
            <person name="Ma J."/>
        </authorList>
    </citation>
    <scope>NUCLEOTIDE SEQUENCE [LARGE SCALE GENOMIC DNA]</scope>
    <source>
        <strain evidence="3">JCM 16021</strain>
    </source>
</reference>